<dbReference type="Proteomes" id="UP000232163">
    <property type="component" value="Unassembled WGS sequence"/>
</dbReference>
<dbReference type="PANTHER" id="PTHR33695:SF1">
    <property type="entry name" value="LIPOPROTEIN SIGNAL PEPTIDASE"/>
    <property type="match status" value="1"/>
</dbReference>
<keyword evidence="3 9" id="KW-0645">Protease</keyword>
<dbReference type="Pfam" id="PF01252">
    <property type="entry name" value="Peptidase_A8"/>
    <property type="match status" value="1"/>
</dbReference>
<comment type="catalytic activity">
    <reaction evidence="9">
        <text>Release of signal peptides from bacterial membrane prolipoproteins. Hydrolyzes -Xaa-Yaa-Zaa-|-(S,diacylglyceryl)Cys-, in which Xaa is hydrophobic (preferably Leu), and Yaa (Ala or Ser) and Zaa (Gly or Ala) have small, neutral side chains.</text>
        <dbReference type="EC" id="3.4.23.36"/>
    </reaction>
</comment>
<evidence type="ECO:0000256" key="2">
    <source>
        <dbReference type="ARBA" id="ARBA00022475"/>
    </source>
</evidence>
<keyword evidence="4 9" id="KW-0812">Transmembrane</keyword>
<comment type="similarity">
    <text evidence="1 9 10">Belongs to the peptidase A8 family.</text>
</comment>
<evidence type="ECO:0000313" key="12">
    <source>
        <dbReference type="Proteomes" id="UP000232163"/>
    </source>
</evidence>
<dbReference type="UniPathway" id="UPA00665"/>
<keyword evidence="7 9" id="KW-1133">Transmembrane helix</keyword>
<feature type="transmembrane region" description="Helical" evidence="9">
    <location>
        <begin position="64"/>
        <end position="82"/>
    </location>
</feature>
<reference evidence="11 12" key="1">
    <citation type="journal article" date="2017" name="Int J Environ Stud">
        <title>Does the Miocene-Pliocene relict legume Oxytropis triphylla form nitrogen-fixing nodules with a combination of bacterial strains?</title>
        <authorList>
            <person name="Safronova V."/>
            <person name="Belimov A."/>
            <person name="Sazanova A."/>
            <person name="Kuznetsova I."/>
            <person name="Popova J."/>
            <person name="Andronov E."/>
            <person name="Verkhozina A."/>
            <person name="Tikhonovich I."/>
        </authorList>
    </citation>
    <scope>NUCLEOTIDE SEQUENCE [LARGE SCALE GENOMIC DNA]</scope>
    <source>
        <strain evidence="11 12">Tri-38</strain>
    </source>
</reference>
<evidence type="ECO:0000256" key="9">
    <source>
        <dbReference type="HAMAP-Rule" id="MF_00161"/>
    </source>
</evidence>
<dbReference type="NCBIfam" id="TIGR00077">
    <property type="entry name" value="lspA"/>
    <property type="match status" value="1"/>
</dbReference>
<evidence type="ECO:0000256" key="3">
    <source>
        <dbReference type="ARBA" id="ARBA00022670"/>
    </source>
</evidence>
<dbReference type="GO" id="GO:0006508">
    <property type="term" value="P:proteolysis"/>
    <property type="evidence" value="ECO:0007669"/>
    <property type="project" value="UniProtKB-KW"/>
</dbReference>
<dbReference type="EMBL" id="MZMT01000049">
    <property type="protein sequence ID" value="PIO42983.1"/>
    <property type="molecule type" value="Genomic_DNA"/>
</dbReference>
<feature type="transmembrane region" description="Helical" evidence="9">
    <location>
        <begin position="6"/>
        <end position="27"/>
    </location>
</feature>
<comment type="subcellular location">
    <subcellularLocation>
        <location evidence="9">Cell membrane</location>
        <topology evidence="9">Multi-pass membrane protein</topology>
    </subcellularLocation>
</comment>
<dbReference type="PRINTS" id="PR00781">
    <property type="entry name" value="LIPOSIGPTASE"/>
</dbReference>
<accession>A0A2N9VU15</accession>
<dbReference type="KEGG" id="pht:BLM14_16710"/>
<evidence type="ECO:0000256" key="10">
    <source>
        <dbReference type="RuleBase" id="RU004181"/>
    </source>
</evidence>
<keyword evidence="12" id="KW-1185">Reference proteome</keyword>
<dbReference type="InterPro" id="IPR001872">
    <property type="entry name" value="Peptidase_A8"/>
</dbReference>
<evidence type="ECO:0000256" key="6">
    <source>
        <dbReference type="ARBA" id="ARBA00022801"/>
    </source>
</evidence>
<protein>
    <recommendedName>
        <fullName evidence="9">Lipoprotein signal peptidase</fullName>
        <ecNumber evidence="9">3.4.23.36</ecNumber>
    </recommendedName>
    <alternativeName>
        <fullName evidence="9">Prolipoprotein signal peptidase</fullName>
    </alternativeName>
    <alternativeName>
        <fullName evidence="9">Signal peptidase II</fullName>
        <shortName evidence="9">SPase II</shortName>
    </alternativeName>
</protein>
<dbReference type="GO" id="GO:0004190">
    <property type="term" value="F:aspartic-type endopeptidase activity"/>
    <property type="evidence" value="ECO:0007669"/>
    <property type="project" value="UniProtKB-UniRule"/>
</dbReference>
<evidence type="ECO:0000313" key="11">
    <source>
        <dbReference type="EMBL" id="PIO42983.1"/>
    </source>
</evidence>
<comment type="caution">
    <text evidence="11">The sequence shown here is derived from an EMBL/GenBank/DDBJ whole genome shotgun (WGS) entry which is preliminary data.</text>
</comment>
<dbReference type="HAMAP" id="MF_00161">
    <property type="entry name" value="LspA"/>
    <property type="match status" value="1"/>
</dbReference>
<dbReference type="GO" id="GO:0005886">
    <property type="term" value="C:plasma membrane"/>
    <property type="evidence" value="ECO:0007669"/>
    <property type="project" value="UniProtKB-SubCell"/>
</dbReference>
<evidence type="ECO:0000256" key="7">
    <source>
        <dbReference type="ARBA" id="ARBA00022989"/>
    </source>
</evidence>
<comment type="function">
    <text evidence="9">This protein specifically catalyzes the removal of signal peptides from prolipoproteins.</text>
</comment>
<gene>
    <name evidence="9" type="primary">lspA</name>
    <name evidence="11" type="ORF">B5P45_21385</name>
</gene>
<feature type="active site" evidence="9">
    <location>
        <position position="135"/>
    </location>
</feature>
<keyword evidence="6 9" id="KW-0378">Hydrolase</keyword>
<organism evidence="11 12">
    <name type="scientific">Phyllobacterium zundukense</name>
    <dbReference type="NCBI Taxonomy" id="1867719"/>
    <lineage>
        <taxon>Bacteria</taxon>
        <taxon>Pseudomonadati</taxon>
        <taxon>Pseudomonadota</taxon>
        <taxon>Alphaproteobacteria</taxon>
        <taxon>Hyphomicrobiales</taxon>
        <taxon>Phyllobacteriaceae</taxon>
        <taxon>Phyllobacterium</taxon>
    </lineage>
</organism>
<comment type="pathway">
    <text evidence="9">Protein modification; lipoprotein biosynthesis (signal peptide cleavage).</text>
</comment>
<evidence type="ECO:0000256" key="1">
    <source>
        <dbReference type="ARBA" id="ARBA00006139"/>
    </source>
</evidence>
<dbReference type="PANTHER" id="PTHR33695">
    <property type="entry name" value="LIPOPROTEIN SIGNAL PEPTIDASE"/>
    <property type="match status" value="1"/>
</dbReference>
<keyword evidence="8 9" id="KW-0472">Membrane</keyword>
<dbReference type="OrthoDB" id="9810259at2"/>
<sequence>MKNRSIYSLFAVIAFAVISDQIIKYLVETGMDYQQQIDLLPFLALFRVHNNGIAFSMLSGLHDLALIGLTVIVIGFVSYLWWSTASARWISRFGFALIIGGAIGNLIDRSLHGYVVDYILFHLPSWSFAVFNLADACISIGAAMVVIEEIFVWLRDRRARGGEPGEN</sequence>
<evidence type="ECO:0000256" key="5">
    <source>
        <dbReference type="ARBA" id="ARBA00022750"/>
    </source>
</evidence>
<name>A0A2N9VU15_9HYPH</name>
<feature type="transmembrane region" description="Helical" evidence="9">
    <location>
        <begin position="89"/>
        <end position="107"/>
    </location>
</feature>
<dbReference type="RefSeq" id="WP_100000467.1">
    <property type="nucleotide sequence ID" value="NZ_CP017940.1"/>
</dbReference>
<keyword evidence="5 9" id="KW-0064">Aspartyl protease</keyword>
<dbReference type="AlphaFoldDB" id="A0A2N9VU15"/>
<proteinExistence type="inferred from homology"/>
<keyword evidence="2 9" id="KW-1003">Cell membrane</keyword>
<dbReference type="EC" id="3.4.23.36" evidence="9"/>
<feature type="active site" evidence="9">
    <location>
        <position position="117"/>
    </location>
</feature>
<feature type="transmembrane region" description="Helical" evidence="9">
    <location>
        <begin position="127"/>
        <end position="154"/>
    </location>
</feature>
<evidence type="ECO:0000256" key="4">
    <source>
        <dbReference type="ARBA" id="ARBA00022692"/>
    </source>
</evidence>
<evidence type="ECO:0000256" key="8">
    <source>
        <dbReference type="ARBA" id="ARBA00023136"/>
    </source>
</evidence>